<protein>
    <recommendedName>
        <fullName evidence="12">Peptidase M13 C-terminal domain-containing protein</fullName>
    </recommendedName>
</protein>
<keyword evidence="4" id="KW-0645">Protease</keyword>
<name>A0A1B6DAQ5_9HEMI</name>
<comment type="subcellular location">
    <subcellularLocation>
        <location evidence="2">Cell membrane</location>
        <topology evidence="2">Single-pass type II membrane protein</topology>
    </subcellularLocation>
</comment>
<comment type="cofactor">
    <cofactor evidence="1">
        <name>Zn(2+)</name>
        <dbReference type="ChEBI" id="CHEBI:29105"/>
    </cofactor>
</comment>
<keyword evidence="6" id="KW-0378">Hydrolase</keyword>
<evidence type="ECO:0000256" key="8">
    <source>
        <dbReference type="ARBA" id="ARBA00023049"/>
    </source>
</evidence>
<accession>A0A1B6DAQ5</accession>
<comment type="similarity">
    <text evidence="3">Belongs to the peptidase M13 family.</text>
</comment>
<dbReference type="PANTHER" id="PTHR11733:SF167">
    <property type="entry name" value="FI17812P1-RELATED"/>
    <property type="match status" value="1"/>
</dbReference>
<evidence type="ECO:0000256" key="6">
    <source>
        <dbReference type="ARBA" id="ARBA00022801"/>
    </source>
</evidence>
<evidence type="ECO:0000313" key="11">
    <source>
        <dbReference type="EMBL" id="JAS22722.1"/>
    </source>
</evidence>
<dbReference type="Gene3D" id="3.40.390.10">
    <property type="entry name" value="Collagenase (Catalytic Domain)"/>
    <property type="match status" value="1"/>
</dbReference>
<gene>
    <name evidence="11" type="ORF">g.15191</name>
</gene>
<proteinExistence type="inferred from homology"/>
<keyword evidence="5" id="KW-0479">Metal-binding</keyword>
<feature type="domain" description="Peptidase M13 N-terminal" evidence="10">
    <location>
        <begin position="4"/>
        <end position="284"/>
    </location>
</feature>
<sequence>DEAMIKIQNLGLTGHNLFTIEEGFEWVNPTQYVIKIGPYDSGKLITEQFNKKESYNLRVDTVVQFGADRKSAEKEMKDVKNLDIRLNKAIMSAADKRDPFKINNQMTIKDLQHRYPYLHWMDFFTKFFKPDCQMYNDDPVVVTDPKYFDELGKILRTTDKRIIANWMFWNGAESILEYLTTEMRRRMDEYTFAINGTKNEHPRWETCIKTLTSADLNLNIALSAMYARKYIDRGTKRNAVDITAAVRREMEKLLSTWSWPGITTRTRNAAVKKVKAMAEFVAYPDEYLDNRVLTSKYKKVDIIGKRFLNSILELRKFSFSYNNGKLGMAVNRSDWERFKYVMTANAMNNRDTNTIFIPAAILHPPFYSSELPMYLNFGGIANIIGHEIIHGFDDLGRHYNEIGKREDWWDDSGKLAFYKRLDCVIDQANNYTVKGFKKGDSL</sequence>
<evidence type="ECO:0000259" key="9">
    <source>
        <dbReference type="Pfam" id="PF01431"/>
    </source>
</evidence>
<dbReference type="GO" id="GO:0016485">
    <property type="term" value="P:protein processing"/>
    <property type="evidence" value="ECO:0007669"/>
    <property type="project" value="TreeGrafter"/>
</dbReference>
<evidence type="ECO:0000256" key="1">
    <source>
        <dbReference type="ARBA" id="ARBA00001947"/>
    </source>
</evidence>
<dbReference type="Pfam" id="PF01431">
    <property type="entry name" value="Peptidase_M13"/>
    <property type="match status" value="1"/>
</dbReference>
<dbReference type="PROSITE" id="PS51885">
    <property type="entry name" value="NEPRILYSIN"/>
    <property type="match status" value="1"/>
</dbReference>
<feature type="non-terminal residue" evidence="11">
    <location>
        <position position="1"/>
    </location>
</feature>
<dbReference type="SUPFAM" id="SSF55486">
    <property type="entry name" value="Metalloproteases ('zincins'), catalytic domain"/>
    <property type="match status" value="1"/>
</dbReference>
<keyword evidence="7" id="KW-0862">Zinc</keyword>
<evidence type="ECO:0008006" key="12">
    <source>
        <dbReference type="Google" id="ProtNLM"/>
    </source>
</evidence>
<dbReference type="Gene3D" id="1.10.1380.10">
    <property type="entry name" value="Neutral endopeptidase , domain2"/>
    <property type="match status" value="1"/>
</dbReference>
<evidence type="ECO:0000259" key="10">
    <source>
        <dbReference type="Pfam" id="PF05649"/>
    </source>
</evidence>
<dbReference type="InterPro" id="IPR000718">
    <property type="entry name" value="Peptidase_M13"/>
</dbReference>
<feature type="non-terminal residue" evidence="11">
    <location>
        <position position="442"/>
    </location>
</feature>
<keyword evidence="8" id="KW-0482">Metalloprotease</keyword>
<dbReference type="Pfam" id="PF05649">
    <property type="entry name" value="Peptidase_M13_N"/>
    <property type="match status" value="1"/>
</dbReference>
<dbReference type="AlphaFoldDB" id="A0A1B6DAQ5"/>
<evidence type="ECO:0000256" key="4">
    <source>
        <dbReference type="ARBA" id="ARBA00022670"/>
    </source>
</evidence>
<evidence type="ECO:0000256" key="7">
    <source>
        <dbReference type="ARBA" id="ARBA00022833"/>
    </source>
</evidence>
<evidence type="ECO:0000256" key="3">
    <source>
        <dbReference type="ARBA" id="ARBA00007357"/>
    </source>
</evidence>
<evidence type="ECO:0000256" key="2">
    <source>
        <dbReference type="ARBA" id="ARBA00004401"/>
    </source>
</evidence>
<dbReference type="PRINTS" id="PR00786">
    <property type="entry name" value="NEPRILYSIN"/>
</dbReference>
<dbReference type="PANTHER" id="PTHR11733">
    <property type="entry name" value="ZINC METALLOPROTEASE FAMILY M13 NEPRILYSIN-RELATED"/>
    <property type="match status" value="1"/>
</dbReference>
<reference evidence="11" key="1">
    <citation type="submission" date="2015-12" db="EMBL/GenBank/DDBJ databases">
        <title>De novo transcriptome assembly of four potential Pierce s Disease insect vectors from Arizona vineyards.</title>
        <authorList>
            <person name="Tassone E.E."/>
        </authorList>
    </citation>
    <scope>NUCLEOTIDE SEQUENCE</scope>
</reference>
<dbReference type="InterPro" id="IPR008753">
    <property type="entry name" value="Peptidase_M13_N"/>
</dbReference>
<dbReference type="GO" id="GO:0005886">
    <property type="term" value="C:plasma membrane"/>
    <property type="evidence" value="ECO:0007669"/>
    <property type="project" value="UniProtKB-SubCell"/>
</dbReference>
<dbReference type="InterPro" id="IPR042089">
    <property type="entry name" value="Peptidase_M13_dom_2"/>
</dbReference>
<dbReference type="InterPro" id="IPR018497">
    <property type="entry name" value="Peptidase_M13_C"/>
</dbReference>
<dbReference type="EMBL" id="GEDC01014576">
    <property type="protein sequence ID" value="JAS22722.1"/>
    <property type="molecule type" value="Transcribed_RNA"/>
</dbReference>
<dbReference type="CDD" id="cd08662">
    <property type="entry name" value="M13"/>
    <property type="match status" value="1"/>
</dbReference>
<evidence type="ECO:0000256" key="5">
    <source>
        <dbReference type="ARBA" id="ARBA00022723"/>
    </source>
</evidence>
<dbReference type="GO" id="GO:0004222">
    <property type="term" value="F:metalloendopeptidase activity"/>
    <property type="evidence" value="ECO:0007669"/>
    <property type="project" value="InterPro"/>
</dbReference>
<organism evidence="11">
    <name type="scientific">Clastoptera arizonana</name>
    <name type="common">Arizona spittle bug</name>
    <dbReference type="NCBI Taxonomy" id="38151"/>
    <lineage>
        <taxon>Eukaryota</taxon>
        <taxon>Metazoa</taxon>
        <taxon>Ecdysozoa</taxon>
        <taxon>Arthropoda</taxon>
        <taxon>Hexapoda</taxon>
        <taxon>Insecta</taxon>
        <taxon>Pterygota</taxon>
        <taxon>Neoptera</taxon>
        <taxon>Paraneoptera</taxon>
        <taxon>Hemiptera</taxon>
        <taxon>Auchenorrhyncha</taxon>
        <taxon>Cercopoidea</taxon>
        <taxon>Clastopteridae</taxon>
        <taxon>Clastoptera</taxon>
    </lineage>
</organism>
<feature type="domain" description="Peptidase M13 C-terminal" evidence="9">
    <location>
        <begin position="345"/>
        <end position="434"/>
    </location>
</feature>
<dbReference type="InterPro" id="IPR024079">
    <property type="entry name" value="MetalloPept_cat_dom_sf"/>
</dbReference>
<dbReference type="GO" id="GO:0046872">
    <property type="term" value="F:metal ion binding"/>
    <property type="evidence" value="ECO:0007669"/>
    <property type="project" value="UniProtKB-KW"/>
</dbReference>